<proteinExistence type="predicted"/>
<name>A0A968GH65_9SPIO</name>
<evidence type="ECO:0000313" key="1">
    <source>
        <dbReference type="EMBL" id="NIZ70018.1"/>
    </source>
</evidence>
<dbReference type="AlphaFoldDB" id="A0A968GH65"/>
<dbReference type="Proteomes" id="UP000778951">
    <property type="component" value="Unassembled WGS sequence"/>
</dbReference>
<organism evidence="1 2">
    <name type="scientific">Entomospira culicis</name>
    <dbReference type="NCBI Taxonomy" id="2719989"/>
    <lineage>
        <taxon>Bacteria</taxon>
        <taxon>Pseudomonadati</taxon>
        <taxon>Spirochaetota</taxon>
        <taxon>Spirochaetia</taxon>
        <taxon>Spirochaetales</taxon>
        <taxon>Spirochaetaceae</taxon>
        <taxon>Entomospira</taxon>
    </lineage>
</organism>
<accession>A0A968GH65</accession>
<protein>
    <submittedName>
        <fullName evidence="1">Uncharacterized protein</fullName>
    </submittedName>
</protein>
<dbReference type="EMBL" id="JAATLM010000001">
    <property type="protein sequence ID" value="NIZ70018.1"/>
    <property type="molecule type" value="Genomic_DNA"/>
</dbReference>
<dbReference type="RefSeq" id="WP_167696085.1">
    <property type="nucleotide sequence ID" value="NZ_CP118181.1"/>
</dbReference>
<reference evidence="1" key="1">
    <citation type="submission" date="2020-03" db="EMBL/GenBank/DDBJ databases">
        <title>Spirochaetal bacteria isolated from arthropods constitute a novel genus Entomospira genus novum within the order Spirochaetales.</title>
        <authorList>
            <person name="Grana-Miraglia L."/>
            <person name="Sikutova S."/>
            <person name="Fingerle V."/>
            <person name="Sing A."/>
            <person name="Castillo-Ramirez S."/>
            <person name="Margos G."/>
            <person name="Rudolf I."/>
        </authorList>
    </citation>
    <scope>NUCLEOTIDE SEQUENCE</scope>
    <source>
        <strain evidence="1">BR149</strain>
    </source>
</reference>
<gene>
    <name evidence="1" type="ORF">HCT48_07345</name>
</gene>
<sequence length="448" mass="51599">MFRKGVWVFSTIFWLVSCGERSESSLQQAEPSEDLVEVVEVPLKVEAEEVAVEEVAKPNSNLIPMELRQQMIAYLTETEETQDAISMVEGVASLPFDLMLGRDFADFLEVHGAPNAMYSTFDGPPSKVDSYFTLFPDMEWGDLPINWASYEHLGDWLGFAVGANVIVDVENTIALVILTPYYDPSTPRNDPTYEEYFQRFRDAERAFFTQAYQPLTDNREAKIAFINEALEKGNLQSWRVRTFYRLLGNFVYLTPDGYLVDSAGFYIDAMRYTREGSISASDDETQMDEALWQENFPASPFRAQVGDSLQTLLREEEALSFFLRAHFLAGEKSDWLRPEVGIRLDLAIENDWSRVDRAFREATDASNPYVTWWNDYGGGIAMISLMAIKPEHRLAVWQERRSRGDYSEDLYFVDKAWQGLAIRVVYHVRADKIVRRYYLLASQARRSW</sequence>
<comment type="caution">
    <text evidence="1">The sequence shown here is derived from an EMBL/GenBank/DDBJ whole genome shotgun (WGS) entry which is preliminary data.</text>
</comment>
<dbReference type="PROSITE" id="PS51257">
    <property type="entry name" value="PROKAR_LIPOPROTEIN"/>
    <property type="match status" value="1"/>
</dbReference>
<evidence type="ECO:0000313" key="2">
    <source>
        <dbReference type="Proteomes" id="UP000778951"/>
    </source>
</evidence>
<keyword evidence="2" id="KW-1185">Reference proteome</keyword>